<comment type="caution">
    <text evidence="1">The sequence shown here is derived from an EMBL/GenBank/DDBJ whole genome shotgun (WGS) entry which is preliminary data.</text>
</comment>
<dbReference type="AlphaFoldDB" id="A0A401Z6X1"/>
<reference evidence="1 2" key="1">
    <citation type="submission" date="2018-12" db="EMBL/GenBank/DDBJ databases">
        <title>Draft genome sequence of Embleya hyalina NBRC 13850T.</title>
        <authorList>
            <person name="Komaki H."/>
            <person name="Hosoyama A."/>
            <person name="Kimura A."/>
            <person name="Ichikawa N."/>
            <person name="Tamura T."/>
        </authorList>
    </citation>
    <scope>NUCLEOTIDE SEQUENCE [LARGE SCALE GENOMIC DNA]</scope>
    <source>
        <strain evidence="1 2">NBRC 13850</strain>
    </source>
</reference>
<dbReference type="EMBL" id="BIFH01000069">
    <property type="protein sequence ID" value="GCE02575.1"/>
    <property type="molecule type" value="Genomic_DNA"/>
</dbReference>
<keyword evidence="2" id="KW-1185">Reference proteome</keyword>
<organism evidence="1 2">
    <name type="scientific">Embleya hyalina</name>
    <dbReference type="NCBI Taxonomy" id="516124"/>
    <lineage>
        <taxon>Bacteria</taxon>
        <taxon>Bacillati</taxon>
        <taxon>Actinomycetota</taxon>
        <taxon>Actinomycetes</taxon>
        <taxon>Kitasatosporales</taxon>
        <taxon>Streptomycetaceae</taxon>
        <taxon>Embleya</taxon>
    </lineage>
</organism>
<sequence>MFLDPRCHLTLVRLRGRRGAGIVIAMKLNRTITVLALATGALVGGMTPALAAGTTAAAPQGASTLAAAPIVISGPADGYSVYYRLNGQTTDCPSGRLCLSVWDTTKSPDQWKVFAFWKCGVYNVANWEGSGYWENNQSGTARGTFYSGKNGTGNSNTTDKPYSNGPYGWSPINSVRPC</sequence>
<protein>
    <submittedName>
        <fullName evidence="1">Uncharacterized protein</fullName>
    </submittedName>
</protein>
<name>A0A401Z6X1_9ACTN</name>
<proteinExistence type="predicted"/>
<accession>A0A401Z6X1</accession>
<evidence type="ECO:0000313" key="1">
    <source>
        <dbReference type="EMBL" id="GCE02575.1"/>
    </source>
</evidence>
<dbReference type="Proteomes" id="UP000286931">
    <property type="component" value="Unassembled WGS sequence"/>
</dbReference>
<evidence type="ECO:0000313" key="2">
    <source>
        <dbReference type="Proteomes" id="UP000286931"/>
    </source>
</evidence>
<gene>
    <name evidence="1" type="ORF">EHYA_10352</name>
</gene>